<feature type="transmembrane region" description="Helical" evidence="1">
    <location>
        <begin position="251"/>
        <end position="273"/>
    </location>
</feature>
<keyword evidence="1" id="KW-0472">Membrane</keyword>
<name>A0AAD5UEP3_9FUNG</name>
<evidence type="ECO:0000256" key="1">
    <source>
        <dbReference type="SAM" id="Phobius"/>
    </source>
</evidence>
<accession>A0AAD5UEP3</accession>
<organism evidence="2 3">
    <name type="scientific">Boothiomyces macroporosus</name>
    <dbReference type="NCBI Taxonomy" id="261099"/>
    <lineage>
        <taxon>Eukaryota</taxon>
        <taxon>Fungi</taxon>
        <taxon>Fungi incertae sedis</taxon>
        <taxon>Chytridiomycota</taxon>
        <taxon>Chytridiomycota incertae sedis</taxon>
        <taxon>Chytridiomycetes</taxon>
        <taxon>Rhizophydiales</taxon>
        <taxon>Terramycetaceae</taxon>
        <taxon>Boothiomyces</taxon>
    </lineage>
</organism>
<dbReference type="InterPro" id="IPR027948">
    <property type="entry name" value="DUF4436"/>
</dbReference>
<dbReference type="EMBL" id="JADGKB010000107">
    <property type="protein sequence ID" value="KAJ3253520.1"/>
    <property type="molecule type" value="Genomic_DNA"/>
</dbReference>
<proteinExistence type="predicted"/>
<feature type="transmembrane region" description="Helical" evidence="1">
    <location>
        <begin position="14"/>
        <end position="33"/>
    </location>
</feature>
<evidence type="ECO:0008006" key="4">
    <source>
        <dbReference type="Google" id="ProtNLM"/>
    </source>
</evidence>
<keyword evidence="1" id="KW-1133">Transmembrane helix</keyword>
<sequence length="301" mass="33076">MTFQVGGLKIHQKLILLGCFVLYLGMIGVCTWLNNKSFNKRQQAGLAAGVPASVNVTNQIQAFTPANLQLTLVSSAVSTVNYSIVINGKSNDFKDAKDALQQVTSTIPILDAHTVTYPFDTYDTVISVMVKDFKTQEPIPFGFDFYGSIDLWRSTIDVQEFTAEDGPTVERLFAISLQRTTITIVFSIFLYCTMWVLSGAAFLVTLSIWTRGRKVEPPTIAAVGAILFALPNIRNAQPGAPPIGCNADVLAFFPCMFLVTAAVAMGLINYVFVYKADKKAEVKPQPAPQLSTYENFITRPY</sequence>
<dbReference type="Pfam" id="PF14494">
    <property type="entry name" value="DUF4436"/>
    <property type="match status" value="1"/>
</dbReference>
<dbReference type="AlphaFoldDB" id="A0AAD5UEP3"/>
<keyword evidence="1" id="KW-0812">Transmembrane</keyword>
<feature type="transmembrane region" description="Helical" evidence="1">
    <location>
        <begin position="181"/>
        <end position="209"/>
    </location>
</feature>
<evidence type="ECO:0000313" key="3">
    <source>
        <dbReference type="Proteomes" id="UP001210925"/>
    </source>
</evidence>
<keyword evidence="3" id="KW-1185">Reference proteome</keyword>
<protein>
    <recommendedName>
        <fullName evidence="4">DUF4436 domain-containing protein</fullName>
    </recommendedName>
</protein>
<gene>
    <name evidence="2" type="ORF">HK103_000489</name>
</gene>
<reference evidence="2" key="1">
    <citation type="submission" date="2020-05" db="EMBL/GenBank/DDBJ databases">
        <title>Phylogenomic resolution of chytrid fungi.</title>
        <authorList>
            <person name="Stajich J.E."/>
            <person name="Amses K."/>
            <person name="Simmons R."/>
            <person name="Seto K."/>
            <person name="Myers J."/>
            <person name="Bonds A."/>
            <person name="Quandt C.A."/>
            <person name="Barry K."/>
            <person name="Liu P."/>
            <person name="Grigoriev I."/>
            <person name="Longcore J.E."/>
            <person name="James T.Y."/>
        </authorList>
    </citation>
    <scope>NUCLEOTIDE SEQUENCE</scope>
    <source>
        <strain evidence="2">PLAUS21</strain>
    </source>
</reference>
<evidence type="ECO:0000313" key="2">
    <source>
        <dbReference type="EMBL" id="KAJ3253520.1"/>
    </source>
</evidence>
<dbReference type="PANTHER" id="PTHR37330">
    <property type="entry name" value="CONSERVED TRANSMEMBRANE PROTEIN-RELATED"/>
    <property type="match status" value="1"/>
</dbReference>
<comment type="caution">
    <text evidence="2">The sequence shown here is derived from an EMBL/GenBank/DDBJ whole genome shotgun (WGS) entry which is preliminary data.</text>
</comment>
<dbReference type="Proteomes" id="UP001210925">
    <property type="component" value="Unassembled WGS sequence"/>
</dbReference>
<dbReference type="PANTHER" id="PTHR37330:SF1">
    <property type="entry name" value="CONSERVED TRANSMEMBRANE PROTEIN-RELATED"/>
    <property type="match status" value="1"/>
</dbReference>